<comment type="caution">
    <text evidence="2">The sequence shown here is derived from an EMBL/GenBank/DDBJ whole genome shotgun (WGS) entry which is preliminary data.</text>
</comment>
<protein>
    <submittedName>
        <fullName evidence="2">Transcriptional regulator</fullName>
    </submittedName>
</protein>
<evidence type="ECO:0000313" key="2">
    <source>
        <dbReference type="EMBL" id="RLV50306.1"/>
    </source>
</evidence>
<organism evidence="2 3">
    <name type="scientific">Nocardioides mangrovicus</name>
    <dbReference type="NCBI Taxonomy" id="2478913"/>
    <lineage>
        <taxon>Bacteria</taxon>
        <taxon>Bacillati</taxon>
        <taxon>Actinomycetota</taxon>
        <taxon>Actinomycetes</taxon>
        <taxon>Propionibacteriales</taxon>
        <taxon>Nocardioidaceae</taxon>
        <taxon>Nocardioides</taxon>
    </lineage>
</organism>
<gene>
    <name evidence="2" type="ORF">D9V37_05190</name>
</gene>
<dbReference type="SUPFAM" id="SSF48452">
    <property type="entry name" value="TPR-like"/>
    <property type="match status" value="2"/>
</dbReference>
<dbReference type="InterPro" id="IPR027417">
    <property type="entry name" value="P-loop_NTPase"/>
</dbReference>
<feature type="domain" description="Bacterial transcriptional activator" evidence="1">
    <location>
        <begin position="90"/>
        <end position="230"/>
    </location>
</feature>
<dbReference type="InterPro" id="IPR005158">
    <property type="entry name" value="BTAD"/>
</dbReference>
<evidence type="ECO:0000259" key="1">
    <source>
        <dbReference type="SMART" id="SM01043"/>
    </source>
</evidence>
<dbReference type="PANTHER" id="PTHR47691">
    <property type="entry name" value="REGULATOR-RELATED"/>
    <property type="match status" value="1"/>
</dbReference>
<sequence>MNLTLLDGVTWDGLPVPGERGHQLLAALTLAAPRAVGVGDLVERLWPEEEPAHPEKALQVLVSRTRARTSADAVLHGAGGYRLGLREDQVDALEVRRLVRQAREARGAGDLDVARYAAHDALGVPLSAAAAGPLADLAEAVRADQDTARRLLGSVLLARGDAAAALPLLEAVLAQHPGDEEVMADLLRAEADVRGVPAALEHYAGFVERSLDVSGAEPGERLRRLHAELLAREAPVREGLQYEASPLIGRDDAVADVRTMLASARVVSMVGPGGLGKTRMAHLVGRLAQQPVVYFVELAGVNAPEGVARKVAADLGVRDSLAVRTGQRSTDLRGRIAEKLAGAPTLLVLDNCEHLVDAVADLVAFLVVATDGLRVLTTSRAPLGIAAEQVYPLAQLHEEEAVELFGQRARAARPGVRLEPDEVRALVARLDGLPLAIELAAAKVRVMAVEEITRRLEDRFGLLTGGDRTAPGRHQTLEAVIDWSWNLLRAEDQQALRWLTVFPDGFSLAGAEALLGHDPLPSLAELIDQSLVVVTETGSLRYRFLETVREYGLKQLDAVGEHDEAMATLRTWALAHGRALGARLFTRDQVAAMTDTRAEVGNLAAVMRTALDARDRPTVVVLAGLLAGFWSIEGDHITVLNLASPVLDVVLDHDGPGYGEGAGEVDLDELLGTISMMLINEGIFSGHPRPDGLAELGRLPAGSGGRASVTRSMLLAMFHEDGPRSVEDLEQLAEAGDRLLARTALQWLSQRWENEGELDQARRALESSLALCDGDDGPWTAALCESMLAGLASQEGDAETCLRHARRALPVMEQLGATQDTLELRAIMALCELKLGRVDSARRTLEAIAADPLSNAAGGWSAGLLSLAELAFADGDVDGGLDLVGQSVETAYGMRAIELPVEHDLTPWVLFSETVSVFTHVVHNRAEKVAPLVAKLRSELPRIFDGAGHRGEVDVPVVGCILLALGGYDLATGDDPERSIDALALARRFGYQRTLPSMDWDRVQRLAEQYAPGLLEPAVARYADRPATQLRDEAAASVAASVAKG</sequence>
<dbReference type="Pfam" id="PF13401">
    <property type="entry name" value="AAA_22"/>
    <property type="match status" value="1"/>
</dbReference>
<dbReference type="SUPFAM" id="SSF52540">
    <property type="entry name" value="P-loop containing nucleoside triphosphate hydrolases"/>
    <property type="match status" value="1"/>
</dbReference>
<dbReference type="EMBL" id="RDBE01000003">
    <property type="protein sequence ID" value="RLV50306.1"/>
    <property type="molecule type" value="Genomic_DNA"/>
</dbReference>
<dbReference type="PRINTS" id="PR00364">
    <property type="entry name" value="DISEASERSIST"/>
</dbReference>
<reference evidence="2 3" key="1">
    <citation type="submission" date="2018-10" db="EMBL/GenBank/DDBJ databases">
        <title>Marmoricola sp. 4Q3S-7 whole genome shotgun sequence.</title>
        <authorList>
            <person name="Li F."/>
        </authorList>
    </citation>
    <scope>NUCLEOTIDE SEQUENCE [LARGE SCALE GENOMIC DNA]</scope>
    <source>
        <strain evidence="2 3">4Q3S-7</strain>
    </source>
</reference>
<dbReference type="OrthoDB" id="3755432at2"/>
<name>A0A3L8P4G3_9ACTN</name>
<dbReference type="Proteomes" id="UP000281708">
    <property type="component" value="Unassembled WGS sequence"/>
</dbReference>
<keyword evidence="3" id="KW-1185">Reference proteome</keyword>
<dbReference type="InterPro" id="IPR049945">
    <property type="entry name" value="AAA_22"/>
</dbReference>
<proteinExistence type="predicted"/>
<dbReference type="Gene3D" id="1.25.40.10">
    <property type="entry name" value="Tetratricopeptide repeat domain"/>
    <property type="match status" value="2"/>
</dbReference>
<dbReference type="Gene3D" id="3.40.50.300">
    <property type="entry name" value="P-loop containing nucleotide triphosphate hydrolases"/>
    <property type="match status" value="1"/>
</dbReference>
<dbReference type="GO" id="GO:0016887">
    <property type="term" value="F:ATP hydrolysis activity"/>
    <property type="evidence" value="ECO:0007669"/>
    <property type="project" value="InterPro"/>
</dbReference>
<dbReference type="AlphaFoldDB" id="A0A3L8P4G3"/>
<dbReference type="RefSeq" id="WP_121805104.1">
    <property type="nucleotide sequence ID" value="NZ_RDBE01000003.1"/>
</dbReference>
<accession>A0A3L8P4G3</accession>
<dbReference type="InterPro" id="IPR011990">
    <property type="entry name" value="TPR-like_helical_dom_sf"/>
</dbReference>
<dbReference type="PANTHER" id="PTHR47691:SF3">
    <property type="entry name" value="HTH-TYPE TRANSCRIPTIONAL REGULATOR RV0890C-RELATED"/>
    <property type="match status" value="1"/>
</dbReference>
<dbReference type="Gene3D" id="1.10.10.10">
    <property type="entry name" value="Winged helix-like DNA-binding domain superfamily/Winged helix DNA-binding domain"/>
    <property type="match status" value="1"/>
</dbReference>
<dbReference type="InterPro" id="IPR036388">
    <property type="entry name" value="WH-like_DNA-bd_sf"/>
</dbReference>
<dbReference type="SMART" id="SM01043">
    <property type="entry name" value="BTAD"/>
    <property type="match status" value="1"/>
</dbReference>
<dbReference type="Pfam" id="PF03704">
    <property type="entry name" value="BTAD"/>
    <property type="match status" value="1"/>
</dbReference>
<evidence type="ECO:0000313" key="3">
    <source>
        <dbReference type="Proteomes" id="UP000281708"/>
    </source>
</evidence>